<sequence length="250" mass="29802">RILKEQQLYPYHLQRVQSLLIRDFLPRVVFCQWLINMIGQAPQFLRNILFTDEANFSRDCIRNFRNNHIWAEENPHDFFEGNHQYQFSLNVWLGIIDDHLIGPYFLPRRLDGDSYCHLLEELPIILEEVPIQIRQRLWFMHDGAPAHFSIRARRHLDEVYANRWIGRGGYVNWPARSPDLNPLDFCIWGYLKSLIYSRPVEDINDLRNRIVAGCETIKNSPGIFERIRNSMRTRVDACIEAEGNHFQHFL</sequence>
<reference evidence="1" key="1">
    <citation type="submission" date="2013-07" db="EMBL/GenBank/DDBJ databases">
        <title>Midgut Transcriptome Profiling of Anoplphora glabripennis, a Lignocellulose Degrading, Wood-Boring Cerambycid.</title>
        <authorList>
            <person name="Scully E.D."/>
            <person name="Hoover K."/>
            <person name="Carlson J.E."/>
            <person name="Tien M."/>
            <person name="Geib S.M."/>
        </authorList>
    </citation>
    <scope>NUCLEOTIDE SEQUENCE</scope>
</reference>
<proteinExistence type="predicted"/>
<dbReference type="AlphaFoldDB" id="V5G091"/>
<dbReference type="Gene3D" id="3.30.420.10">
    <property type="entry name" value="Ribonuclease H-like superfamily/Ribonuclease H"/>
    <property type="match status" value="1"/>
</dbReference>
<accession>V5G091</accession>
<dbReference type="PANTHER" id="PTHR47326">
    <property type="entry name" value="TRANSPOSABLE ELEMENT TC3 TRANSPOSASE-LIKE PROTEIN"/>
    <property type="match status" value="1"/>
</dbReference>
<dbReference type="PANTHER" id="PTHR47326:SF1">
    <property type="entry name" value="HTH PSQ-TYPE DOMAIN-CONTAINING PROTEIN"/>
    <property type="match status" value="1"/>
</dbReference>
<organism evidence="1">
    <name type="scientific">Anoplophora glabripennis</name>
    <name type="common">Asian longhorn beetle</name>
    <name type="synonym">Anoplophora nobilis</name>
    <dbReference type="NCBI Taxonomy" id="217634"/>
    <lineage>
        <taxon>Eukaryota</taxon>
        <taxon>Metazoa</taxon>
        <taxon>Ecdysozoa</taxon>
        <taxon>Arthropoda</taxon>
        <taxon>Hexapoda</taxon>
        <taxon>Insecta</taxon>
        <taxon>Pterygota</taxon>
        <taxon>Neoptera</taxon>
        <taxon>Endopterygota</taxon>
        <taxon>Coleoptera</taxon>
        <taxon>Polyphaga</taxon>
        <taxon>Cucujiformia</taxon>
        <taxon>Chrysomeloidea</taxon>
        <taxon>Cerambycidae</taxon>
        <taxon>Lamiinae</taxon>
        <taxon>Lamiini</taxon>
        <taxon>Anoplophora</taxon>
    </lineage>
</organism>
<protein>
    <submittedName>
        <fullName evidence="1">Transposable element Tc3 transposase</fullName>
    </submittedName>
</protein>
<feature type="non-terminal residue" evidence="1">
    <location>
        <position position="1"/>
    </location>
</feature>
<evidence type="ECO:0000313" key="1">
    <source>
        <dbReference type="EMBL" id="JAB63385.1"/>
    </source>
</evidence>
<dbReference type="EMBL" id="GALX01005081">
    <property type="protein sequence ID" value="JAB63385.1"/>
    <property type="molecule type" value="Transcribed_RNA"/>
</dbReference>
<dbReference type="GO" id="GO:0003676">
    <property type="term" value="F:nucleic acid binding"/>
    <property type="evidence" value="ECO:0007669"/>
    <property type="project" value="InterPro"/>
</dbReference>
<dbReference type="InterPro" id="IPR036397">
    <property type="entry name" value="RNaseH_sf"/>
</dbReference>
<name>V5G091_ANOGL</name>
<gene>
    <name evidence="1" type="primary">TC3A</name>
</gene>